<dbReference type="Proteomes" id="UP001210380">
    <property type="component" value="Unassembled WGS sequence"/>
</dbReference>
<gene>
    <name evidence="2" type="ORF">OU415_05685</name>
</gene>
<comment type="caution">
    <text evidence="2">The sequence shown here is derived from an EMBL/GenBank/DDBJ whole genome shotgun (WGS) entry which is preliminary data.</text>
</comment>
<organism evidence="2 3">
    <name type="scientific">Saccharopolyspora oryzae</name>
    <dbReference type="NCBI Taxonomy" id="2997343"/>
    <lineage>
        <taxon>Bacteria</taxon>
        <taxon>Bacillati</taxon>
        <taxon>Actinomycetota</taxon>
        <taxon>Actinomycetes</taxon>
        <taxon>Pseudonocardiales</taxon>
        <taxon>Pseudonocardiaceae</taxon>
        <taxon>Saccharopolyspora</taxon>
    </lineage>
</organism>
<feature type="transmembrane region" description="Helical" evidence="1">
    <location>
        <begin position="26"/>
        <end position="51"/>
    </location>
</feature>
<dbReference type="RefSeq" id="WP_270947489.1">
    <property type="nucleotide sequence ID" value="NZ_JAQGLA010000005.1"/>
</dbReference>
<keyword evidence="1" id="KW-0812">Transmembrane</keyword>
<evidence type="ECO:0000256" key="1">
    <source>
        <dbReference type="SAM" id="Phobius"/>
    </source>
</evidence>
<reference evidence="2 3" key="1">
    <citation type="submission" date="2022-11" db="EMBL/GenBank/DDBJ databases">
        <title>Draft genome sequence of Saccharopolyspora sp. WRP15-2 isolated from rhizosphere soils of wild rice in Thailand.</title>
        <authorList>
            <person name="Duangmal K."/>
            <person name="Kammanee S."/>
            <person name="Muangham S."/>
        </authorList>
    </citation>
    <scope>NUCLEOTIDE SEQUENCE [LARGE SCALE GENOMIC DNA]</scope>
    <source>
        <strain evidence="2 3">WRP15-2</strain>
    </source>
</reference>
<keyword evidence="3" id="KW-1185">Reference proteome</keyword>
<keyword evidence="1" id="KW-1133">Transmembrane helix</keyword>
<dbReference type="EMBL" id="JAQGLA010000005">
    <property type="protein sequence ID" value="MDA3624918.1"/>
    <property type="molecule type" value="Genomic_DNA"/>
</dbReference>
<keyword evidence="1" id="KW-0472">Membrane</keyword>
<evidence type="ECO:0000313" key="3">
    <source>
        <dbReference type="Proteomes" id="UP001210380"/>
    </source>
</evidence>
<feature type="transmembrane region" description="Helical" evidence="1">
    <location>
        <begin position="91"/>
        <end position="112"/>
    </location>
</feature>
<protein>
    <recommendedName>
        <fullName evidence="4">YGGT family protein</fullName>
    </recommendedName>
</protein>
<name>A0ABT4UTP3_9PSEU</name>
<sequence>MADDVSTGAHRSGVRRDDLRRAWHRGLGVFTSVVRWFGTACAALLAVHVVLTVGNANPDNGITKFVASWAEWLALGFQDLFMPADPKLEVILNYGVAAIFWLIITSMATRILSAVNRSST</sequence>
<proteinExistence type="predicted"/>
<accession>A0ABT4UTP3</accession>
<evidence type="ECO:0008006" key="4">
    <source>
        <dbReference type="Google" id="ProtNLM"/>
    </source>
</evidence>
<evidence type="ECO:0000313" key="2">
    <source>
        <dbReference type="EMBL" id="MDA3624918.1"/>
    </source>
</evidence>